<dbReference type="Proteomes" id="UP000597761">
    <property type="component" value="Unassembled WGS sequence"/>
</dbReference>
<gene>
    <name evidence="1" type="ORF">GCM10011512_21070</name>
</gene>
<proteinExistence type="predicted"/>
<organism evidence="1 2">
    <name type="scientific">Tersicoccus solisilvae</name>
    <dbReference type="NCBI Taxonomy" id="1882339"/>
    <lineage>
        <taxon>Bacteria</taxon>
        <taxon>Bacillati</taxon>
        <taxon>Actinomycetota</taxon>
        <taxon>Actinomycetes</taxon>
        <taxon>Micrococcales</taxon>
        <taxon>Micrococcaceae</taxon>
        <taxon>Tersicoccus</taxon>
    </lineage>
</organism>
<dbReference type="PANTHER" id="PTHR37298">
    <property type="entry name" value="UPF0111 PROTEIN YKAA"/>
    <property type="match status" value="1"/>
</dbReference>
<name>A0ABQ1PAN7_9MICC</name>
<dbReference type="PANTHER" id="PTHR37298:SF1">
    <property type="entry name" value="UPF0111 PROTEIN YKAA"/>
    <property type="match status" value="1"/>
</dbReference>
<dbReference type="EMBL" id="BMJI01000013">
    <property type="protein sequence ID" value="GGC93833.1"/>
    <property type="molecule type" value="Genomic_DNA"/>
</dbReference>
<accession>A0ABQ1PAN7</accession>
<reference evidence="2" key="1">
    <citation type="journal article" date="2019" name="Int. J. Syst. Evol. Microbiol.">
        <title>The Global Catalogue of Microorganisms (GCM) 10K type strain sequencing project: providing services to taxonomists for standard genome sequencing and annotation.</title>
        <authorList>
            <consortium name="The Broad Institute Genomics Platform"/>
            <consortium name="The Broad Institute Genome Sequencing Center for Infectious Disease"/>
            <person name="Wu L."/>
            <person name="Ma J."/>
        </authorList>
    </citation>
    <scope>NUCLEOTIDE SEQUENCE [LARGE SCALE GENOMIC DNA]</scope>
    <source>
        <strain evidence="2">CGMCC 1.15480</strain>
    </source>
</reference>
<evidence type="ECO:0000313" key="1">
    <source>
        <dbReference type="EMBL" id="GGC93833.1"/>
    </source>
</evidence>
<evidence type="ECO:0000313" key="2">
    <source>
        <dbReference type="Proteomes" id="UP000597761"/>
    </source>
</evidence>
<comment type="caution">
    <text evidence="1">The sequence shown here is derived from an EMBL/GenBank/DDBJ whole genome shotgun (WGS) entry which is preliminary data.</text>
</comment>
<dbReference type="InterPro" id="IPR038078">
    <property type="entry name" value="PhoU-like_sf"/>
</dbReference>
<protein>
    <submittedName>
        <fullName evidence="1">Phosphate transport regulator</fullName>
    </submittedName>
</protein>
<keyword evidence="2" id="KW-1185">Reference proteome</keyword>
<sequence length="223" mass="24940">MPGCRCAAAFTRAGYSDPVRFTLFPQQNEGVELLAEMAQQLGEAVRILGELLGAPVQDVQRLSGSLHELDAATANLQFALLTRMRTSLISPLPREDLYALAAHLTGVMTSLDAAGHLILLHRLTHLSRRPAEQLEVISLQVDSTTRAMRRLTTLDELEDYWIEVHRLSRRAESTHRKHLAELLAEHAPTGFERHRFLADQLVGTTRLLRDMASHVGQIIVRES</sequence>
<dbReference type="Gene3D" id="1.20.58.220">
    <property type="entry name" value="Phosphate transport system protein phou homolog 2, domain 2"/>
    <property type="match status" value="1"/>
</dbReference>
<dbReference type="InterPro" id="IPR052912">
    <property type="entry name" value="UPF0111_domain"/>
</dbReference>